<dbReference type="PROSITE" id="PS50109">
    <property type="entry name" value="HIS_KIN"/>
    <property type="match status" value="1"/>
</dbReference>
<name>A0A7K1UV05_9NOCA</name>
<dbReference type="SMART" id="SM00387">
    <property type="entry name" value="HATPase_c"/>
    <property type="match status" value="1"/>
</dbReference>
<dbReference type="InterPro" id="IPR004358">
    <property type="entry name" value="Sig_transdc_His_kin-like_C"/>
</dbReference>
<evidence type="ECO:0000259" key="14">
    <source>
        <dbReference type="PROSITE" id="PS50109"/>
    </source>
</evidence>
<evidence type="ECO:0000256" key="11">
    <source>
        <dbReference type="ARBA" id="ARBA00023136"/>
    </source>
</evidence>
<dbReference type="CDD" id="cd00082">
    <property type="entry name" value="HisKA"/>
    <property type="match status" value="1"/>
</dbReference>
<dbReference type="AlphaFoldDB" id="A0A7K1UV05"/>
<proteinExistence type="predicted"/>
<accession>A0A7K1UV05</accession>
<dbReference type="Pfam" id="PF02518">
    <property type="entry name" value="HATPase_c"/>
    <property type="match status" value="1"/>
</dbReference>
<dbReference type="InterPro" id="IPR003661">
    <property type="entry name" value="HisK_dim/P_dom"/>
</dbReference>
<gene>
    <name evidence="16" type="ORF">GPX89_13240</name>
</gene>
<evidence type="ECO:0000256" key="4">
    <source>
        <dbReference type="ARBA" id="ARBA00012438"/>
    </source>
</evidence>
<dbReference type="Gene3D" id="6.10.340.10">
    <property type="match status" value="1"/>
</dbReference>
<evidence type="ECO:0000256" key="1">
    <source>
        <dbReference type="ARBA" id="ARBA00000085"/>
    </source>
</evidence>
<organism evidence="16 17">
    <name type="scientific">Nocardia terrae</name>
    <dbReference type="NCBI Taxonomy" id="2675851"/>
    <lineage>
        <taxon>Bacteria</taxon>
        <taxon>Bacillati</taxon>
        <taxon>Actinomycetota</taxon>
        <taxon>Actinomycetes</taxon>
        <taxon>Mycobacteriales</taxon>
        <taxon>Nocardiaceae</taxon>
        <taxon>Nocardia</taxon>
    </lineage>
</organism>
<dbReference type="InterPro" id="IPR036097">
    <property type="entry name" value="HisK_dim/P_sf"/>
</dbReference>
<reference evidence="16 17" key="1">
    <citation type="submission" date="2019-12" db="EMBL/GenBank/DDBJ databases">
        <title>Nocardia sp. nov. ET3-3 isolated from soil.</title>
        <authorList>
            <person name="Kanchanasin P."/>
            <person name="Tanasupawat S."/>
            <person name="Yuki M."/>
            <person name="Kudo T."/>
        </authorList>
    </citation>
    <scope>NUCLEOTIDE SEQUENCE [LARGE SCALE GENOMIC DNA]</scope>
    <source>
        <strain evidence="16 17">ET3-3</strain>
    </source>
</reference>
<keyword evidence="5" id="KW-0597">Phosphoprotein</keyword>
<dbReference type="Proteomes" id="UP000466794">
    <property type="component" value="Unassembled WGS sequence"/>
</dbReference>
<dbReference type="InterPro" id="IPR003594">
    <property type="entry name" value="HATPase_dom"/>
</dbReference>
<dbReference type="EMBL" id="WRPP01000002">
    <property type="protein sequence ID" value="MVU78206.1"/>
    <property type="molecule type" value="Genomic_DNA"/>
</dbReference>
<evidence type="ECO:0000313" key="16">
    <source>
        <dbReference type="EMBL" id="MVU78206.1"/>
    </source>
</evidence>
<dbReference type="SUPFAM" id="SSF158472">
    <property type="entry name" value="HAMP domain-like"/>
    <property type="match status" value="1"/>
</dbReference>
<dbReference type="CDD" id="cd00075">
    <property type="entry name" value="HATPase"/>
    <property type="match status" value="1"/>
</dbReference>
<dbReference type="InterPro" id="IPR005467">
    <property type="entry name" value="His_kinase_dom"/>
</dbReference>
<dbReference type="CDD" id="cd06225">
    <property type="entry name" value="HAMP"/>
    <property type="match status" value="1"/>
</dbReference>
<evidence type="ECO:0000256" key="9">
    <source>
        <dbReference type="ARBA" id="ARBA00022989"/>
    </source>
</evidence>
<evidence type="ECO:0000259" key="15">
    <source>
        <dbReference type="PROSITE" id="PS50885"/>
    </source>
</evidence>
<dbReference type="InterPro" id="IPR003660">
    <property type="entry name" value="HAMP_dom"/>
</dbReference>
<dbReference type="EC" id="2.7.13.3" evidence="4"/>
<evidence type="ECO:0000256" key="5">
    <source>
        <dbReference type="ARBA" id="ARBA00022553"/>
    </source>
</evidence>
<comment type="caution">
    <text evidence="16">The sequence shown here is derived from an EMBL/GenBank/DDBJ whole genome shotgun (WGS) entry which is preliminary data.</text>
</comment>
<dbReference type="FunFam" id="3.30.565.10:FF:000006">
    <property type="entry name" value="Sensor histidine kinase WalK"/>
    <property type="match status" value="1"/>
</dbReference>
<dbReference type="PROSITE" id="PS50885">
    <property type="entry name" value="HAMP"/>
    <property type="match status" value="1"/>
</dbReference>
<keyword evidence="10" id="KW-0902">Two-component regulatory system</keyword>
<dbReference type="SMART" id="SM00388">
    <property type="entry name" value="HisKA"/>
    <property type="match status" value="1"/>
</dbReference>
<evidence type="ECO:0000256" key="6">
    <source>
        <dbReference type="ARBA" id="ARBA00022679"/>
    </source>
</evidence>
<dbReference type="SMART" id="SM00304">
    <property type="entry name" value="HAMP"/>
    <property type="match status" value="1"/>
</dbReference>
<dbReference type="GO" id="GO:0005886">
    <property type="term" value="C:plasma membrane"/>
    <property type="evidence" value="ECO:0007669"/>
    <property type="project" value="UniProtKB-SubCell"/>
</dbReference>
<keyword evidence="8" id="KW-0418">Kinase</keyword>
<dbReference type="Pfam" id="PF00512">
    <property type="entry name" value="HisKA"/>
    <property type="match status" value="1"/>
</dbReference>
<keyword evidence="9 13" id="KW-1133">Transmembrane helix</keyword>
<comment type="catalytic activity">
    <reaction evidence="1">
        <text>ATP + protein L-histidine = ADP + protein N-phospho-L-histidine.</text>
        <dbReference type="EC" id="2.7.13.3"/>
    </reaction>
</comment>
<keyword evidence="17" id="KW-1185">Reference proteome</keyword>
<evidence type="ECO:0000313" key="17">
    <source>
        <dbReference type="Proteomes" id="UP000466794"/>
    </source>
</evidence>
<dbReference type="PRINTS" id="PR00344">
    <property type="entry name" value="BCTRLSENSOR"/>
</dbReference>
<dbReference type="GO" id="GO:0000155">
    <property type="term" value="F:phosphorelay sensor kinase activity"/>
    <property type="evidence" value="ECO:0007669"/>
    <property type="project" value="InterPro"/>
</dbReference>
<keyword evidence="6" id="KW-0808">Transferase</keyword>
<evidence type="ECO:0000256" key="3">
    <source>
        <dbReference type="ARBA" id="ARBA00004236"/>
    </source>
</evidence>
<evidence type="ECO:0000256" key="2">
    <source>
        <dbReference type="ARBA" id="ARBA00001968"/>
    </source>
</evidence>
<evidence type="ECO:0000256" key="8">
    <source>
        <dbReference type="ARBA" id="ARBA00022777"/>
    </source>
</evidence>
<keyword evidence="11 13" id="KW-0472">Membrane</keyword>
<dbReference type="InterPro" id="IPR036890">
    <property type="entry name" value="HATPase_C_sf"/>
</dbReference>
<keyword evidence="7 13" id="KW-0812">Transmembrane</keyword>
<dbReference type="PANTHER" id="PTHR45436:SF5">
    <property type="entry name" value="SENSOR HISTIDINE KINASE TRCS"/>
    <property type="match status" value="1"/>
</dbReference>
<dbReference type="Pfam" id="PF00672">
    <property type="entry name" value="HAMP"/>
    <property type="match status" value="1"/>
</dbReference>
<comment type="subcellular location">
    <subcellularLocation>
        <location evidence="3">Cell membrane</location>
    </subcellularLocation>
</comment>
<dbReference type="SUPFAM" id="SSF55874">
    <property type="entry name" value="ATPase domain of HSP90 chaperone/DNA topoisomerase II/histidine kinase"/>
    <property type="match status" value="1"/>
</dbReference>
<protein>
    <recommendedName>
        <fullName evidence="4">histidine kinase</fullName>
        <ecNumber evidence="4">2.7.13.3</ecNumber>
    </recommendedName>
</protein>
<evidence type="ECO:0000256" key="12">
    <source>
        <dbReference type="SAM" id="MobiDB-lite"/>
    </source>
</evidence>
<evidence type="ECO:0000256" key="7">
    <source>
        <dbReference type="ARBA" id="ARBA00022692"/>
    </source>
</evidence>
<feature type="domain" description="Histidine kinase" evidence="14">
    <location>
        <begin position="252"/>
        <end position="482"/>
    </location>
</feature>
<feature type="domain" description="HAMP" evidence="15">
    <location>
        <begin position="184"/>
        <end position="237"/>
    </location>
</feature>
<dbReference type="InterPro" id="IPR050428">
    <property type="entry name" value="TCS_sensor_his_kinase"/>
</dbReference>
<evidence type="ECO:0000256" key="10">
    <source>
        <dbReference type="ARBA" id="ARBA00023012"/>
    </source>
</evidence>
<dbReference type="GO" id="GO:0005509">
    <property type="term" value="F:calcium ion binding"/>
    <property type="evidence" value="ECO:0007669"/>
    <property type="project" value="UniProtKB-ARBA"/>
</dbReference>
<dbReference type="Gene3D" id="1.10.287.130">
    <property type="match status" value="1"/>
</dbReference>
<evidence type="ECO:0000256" key="13">
    <source>
        <dbReference type="SAM" id="Phobius"/>
    </source>
</evidence>
<dbReference type="PANTHER" id="PTHR45436">
    <property type="entry name" value="SENSOR HISTIDINE KINASE YKOH"/>
    <property type="match status" value="1"/>
</dbReference>
<sequence length="482" mass="51393">MRRWTLRTRLLVAVLVITVAGLSGFGVLSLSMLGRSELARIDGQLNSVAGDMAQESHPPPPPRTTSPVSGLPSTFQILFFDVSGKQVGQIGVGATDLALPAMDRASVGARGSGIFDVKDSHGTPWRVRTVVQPPNEAQPQGGTAAVVMPLDGYYATARELRTIELVAGAGLVLVLAGVAAWLVRVGLRPLSRIEHTAEAIAAGDLSRRVDYTDTHTEVGRLGTAFNVMLERLSTTMRQLGESESRMRLFVADASHELRTPLTSIRGYAELYRLGGGADPERVAMMMRRIEDEAARMGVLVDDLLLLARLDEQRPLDLAEVDLATVVAEVVLDARVRQPERVVRLSLPDGPSRVVGDEHRLRQVLTNLVGNALTHTPAETEIAVRIASGPVPSDSETVAAAGVELPAGPAAIVEVCDNGPGIPLEKAQHVFDRFYRVDESRSRTGGSGLGLAIVAAVLTAHGARIQLLTAPGSGTVFRIVFPV</sequence>
<dbReference type="SUPFAM" id="SSF47384">
    <property type="entry name" value="Homodimeric domain of signal transducing histidine kinase"/>
    <property type="match status" value="1"/>
</dbReference>
<dbReference type="Gene3D" id="3.30.565.10">
    <property type="entry name" value="Histidine kinase-like ATPase, C-terminal domain"/>
    <property type="match status" value="1"/>
</dbReference>
<feature type="region of interest" description="Disordered" evidence="12">
    <location>
        <begin position="50"/>
        <end position="69"/>
    </location>
</feature>
<dbReference type="FunFam" id="1.10.287.130:FF:000001">
    <property type="entry name" value="Two-component sensor histidine kinase"/>
    <property type="match status" value="1"/>
</dbReference>
<comment type="cofactor">
    <cofactor evidence="2">
        <name>a divalent metal cation</name>
        <dbReference type="ChEBI" id="CHEBI:60240"/>
    </cofactor>
</comment>
<feature type="transmembrane region" description="Helical" evidence="13">
    <location>
        <begin position="165"/>
        <end position="183"/>
    </location>
</feature>